<sequence>MLVIVIIWLFVLMTYMLLSITPGTGQTIISAYDYGHRCYKNPSLTRIHYTSTMILFLEAHETSCYDRYDNGNMIALRSFNDGKTWSTPMSLRSKCKHTHSPQSFIYNNHTYIMYVCDNYGIAWRKLGNTTISHEHYQKNLSNGLPIHIHSSGIVNPHTAAVNMPITIGEQFMTLYSDDLVTWKTGARVPMIMSGTFEYSDNKTMLLQTQTIFKFNAIINSYDNGKTWSDIQTVYPFRRNKPAMIKHNDIIYSISTDGLITGSGLTIFIYKISEQIWLHYYTIDTGASYDASVVVMHDGNLMICYEKGWRSSIHCSVVAPYHGLMVPIDV</sequence>
<dbReference type="GeneID" id="3654684"/>
<dbReference type="RefSeq" id="YP_293923.1">
    <property type="nucleotide sequence ID" value="NC_007346.1"/>
</dbReference>
<dbReference type="SUPFAM" id="SSF50939">
    <property type="entry name" value="Sialidases"/>
    <property type="match status" value="1"/>
</dbReference>
<dbReference type="CDD" id="cd15482">
    <property type="entry name" value="Sialidase_non-viral"/>
    <property type="match status" value="1"/>
</dbReference>
<proteinExistence type="predicted"/>
<protein>
    <submittedName>
        <fullName evidence="1">Putative membrane protein</fullName>
    </submittedName>
</protein>
<organism evidence="1 2">
    <name type="scientific">Emiliania huxleyi virus 86 (isolate United Kingdom/English Channel/1999)</name>
    <name type="common">EhV-86</name>
    <dbReference type="NCBI Taxonomy" id="654925"/>
    <lineage>
        <taxon>Viruses</taxon>
        <taxon>Varidnaviria</taxon>
        <taxon>Bamfordvirae</taxon>
        <taxon>Nucleocytoviricota</taxon>
        <taxon>Megaviricetes</taxon>
        <taxon>Algavirales</taxon>
        <taxon>Phycodnaviridae</taxon>
        <taxon>Coccolithovirus</taxon>
        <taxon>Coccolithovirus huxleyi</taxon>
        <taxon>Emiliania huxleyi virus 86</taxon>
    </lineage>
</organism>
<reference evidence="1 2" key="1">
    <citation type="journal article" date="2005" name="Science">
        <title>Complete genome sequence and lytic phase transcription profile of a Coccolithovirus.</title>
        <authorList>
            <person name="Wilson W.H."/>
            <person name="Schroeder D.C."/>
            <person name="Allen M.J."/>
            <person name="Holden M.T.G."/>
            <person name="Parkhill J."/>
            <person name="Barrell B.G."/>
            <person name="Churcher C."/>
            <person name="Hamlin N."/>
            <person name="Mungall K."/>
            <person name="Norbertczak H."/>
            <person name="Quail M.A."/>
            <person name="Price C."/>
            <person name="Rabbinowitsch E."/>
            <person name="Walker D."/>
            <person name="Craigon M."/>
            <person name="Roy D."/>
            <person name="Ghazal P."/>
        </authorList>
    </citation>
    <scope>NUCLEOTIDE SEQUENCE [LARGE SCALE GENOMIC DNA]</scope>
    <source>
        <strain evidence="2">Isolate United Kingdom/English Channel/1999</strain>
    </source>
</reference>
<dbReference type="KEGG" id="vg:3654684"/>
<gene>
    <name evidence="1" type="ORF">EhV170</name>
</gene>
<dbReference type="Proteomes" id="UP000000863">
    <property type="component" value="Segment"/>
</dbReference>
<keyword evidence="2" id="KW-1185">Reference proteome</keyword>
<name>Q4A2W4_EHV8U</name>
<accession>Q4A2W4</accession>
<evidence type="ECO:0000313" key="1">
    <source>
        <dbReference type="EMBL" id="CAI65592.1"/>
    </source>
</evidence>
<dbReference type="InterPro" id="IPR036278">
    <property type="entry name" value="Sialidase_sf"/>
</dbReference>
<evidence type="ECO:0000313" key="2">
    <source>
        <dbReference type="Proteomes" id="UP000000863"/>
    </source>
</evidence>
<dbReference type="EMBL" id="AJ890364">
    <property type="protein sequence ID" value="CAI65592.1"/>
    <property type="molecule type" value="Genomic_DNA"/>
</dbReference>
<organismHost>
    <name type="scientific">Emiliania huxleyi</name>
    <name type="common">Coccolithophore</name>
    <name type="synonym">Pontosphaera huxleyi</name>
    <dbReference type="NCBI Taxonomy" id="2903"/>
</organismHost>
<dbReference type="Gene3D" id="2.120.10.10">
    <property type="match status" value="1"/>
</dbReference>